<dbReference type="EMBL" id="ML210217">
    <property type="protein sequence ID" value="TFK23532.1"/>
    <property type="molecule type" value="Genomic_DNA"/>
</dbReference>
<organism evidence="3 4">
    <name type="scientific">Coprinopsis marcescibilis</name>
    <name type="common">Agaric fungus</name>
    <name type="synonym">Psathyrella marcescibilis</name>
    <dbReference type="NCBI Taxonomy" id="230819"/>
    <lineage>
        <taxon>Eukaryota</taxon>
        <taxon>Fungi</taxon>
        <taxon>Dikarya</taxon>
        <taxon>Basidiomycota</taxon>
        <taxon>Agaricomycotina</taxon>
        <taxon>Agaricomycetes</taxon>
        <taxon>Agaricomycetidae</taxon>
        <taxon>Agaricales</taxon>
        <taxon>Agaricineae</taxon>
        <taxon>Psathyrellaceae</taxon>
        <taxon>Coprinopsis</taxon>
    </lineage>
</organism>
<sequence length="244" mass="27351">MDPRLFEPGRSQGVSLQRIGMTVQQSAVAMNTSSSELANALTLPTPTSYYPRQETVHIPEADQPQPQPLPTLPAPEPSGSRSSPISDALPVHATASAMNDSGVPPRFCSVKGCKTVIPGSYEYKMCPSCRTRYRGYGTTKRRKWKTQRQLLDHKLDDLRDDEDQKRREQGLPVCLFVLCFIIRNGKSIFGAVRGTVSRWFERIGCETTRSLIWARRFCCRCGIVGLTPRPSTLPLYQEFRSPCV</sequence>
<dbReference type="OrthoDB" id="3070249at2759"/>
<feature type="coiled-coil region" evidence="1">
    <location>
        <begin position="141"/>
        <end position="168"/>
    </location>
</feature>
<protein>
    <submittedName>
        <fullName evidence="3">Uncharacterized protein</fullName>
    </submittedName>
</protein>
<evidence type="ECO:0000313" key="4">
    <source>
        <dbReference type="Proteomes" id="UP000307440"/>
    </source>
</evidence>
<gene>
    <name evidence="3" type="ORF">FA15DRAFT_463351</name>
</gene>
<evidence type="ECO:0000256" key="2">
    <source>
        <dbReference type="SAM" id="MobiDB-lite"/>
    </source>
</evidence>
<dbReference type="AlphaFoldDB" id="A0A5C3KSP0"/>
<feature type="compositionally biased region" description="Pro residues" evidence="2">
    <location>
        <begin position="65"/>
        <end position="76"/>
    </location>
</feature>
<feature type="region of interest" description="Disordered" evidence="2">
    <location>
        <begin position="60"/>
        <end position="87"/>
    </location>
</feature>
<evidence type="ECO:0000256" key="1">
    <source>
        <dbReference type="SAM" id="Coils"/>
    </source>
</evidence>
<proteinExistence type="predicted"/>
<keyword evidence="4" id="KW-1185">Reference proteome</keyword>
<reference evidence="3 4" key="1">
    <citation type="journal article" date="2019" name="Nat. Ecol. Evol.">
        <title>Megaphylogeny resolves global patterns of mushroom evolution.</title>
        <authorList>
            <person name="Varga T."/>
            <person name="Krizsan K."/>
            <person name="Foldi C."/>
            <person name="Dima B."/>
            <person name="Sanchez-Garcia M."/>
            <person name="Sanchez-Ramirez S."/>
            <person name="Szollosi G.J."/>
            <person name="Szarkandi J.G."/>
            <person name="Papp V."/>
            <person name="Albert L."/>
            <person name="Andreopoulos W."/>
            <person name="Angelini C."/>
            <person name="Antonin V."/>
            <person name="Barry K.W."/>
            <person name="Bougher N.L."/>
            <person name="Buchanan P."/>
            <person name="Buyck B."/>
            <person name="Bense V."/>
            <person name="Catcheside P."/>
            <person name="Chovatia M."/>
            <person name="Cooper J."/>
            <person name="Damon W."/>
            <person name="Desjardin D."/>
            <person name="Finy P."/>
            <person name="Geml J."/>
            <person name="Haridas S."/>
            <person name="Hughes K."/>
            <person name="Justo A."/>
            <person name="Karasinski D."/>
            <person name="Kautmanova I."/>
            <person name="Kiss B."/>
            <person name="Kocsube S."/>
            <person name="Kotiranta H."/>
            <person name="LaButti K.M."/>
            <person name="Lechner B.E."/>
            <person name="Liimatainen K."/>
            <person name="Lipzen A."/>
            <person name="Lukacs Z."/>
            <person name="Mihaltcheva S."/>
            <person name="Morgado L.N."/>
            <person name="Niskanen T."/>
            <person name="Noordeloos M.E."/>
            <person name="Ohm R.A."/>
            <person name="Ortiz-Santana B."/>
            <person name="Ovrebo C."/>
            <person name="Racz N."/>
            <person name="Riley R."/>
            <person name="Savchenko A."/>
            <person name="Shiryaev A."/>
            <person name="Soop K."/>
            <person name="Spirin V."/>
            <person name="Szebenyi C."/>
            <person name="Tomsovsky M."/>
            <person name="Tulloss R.E."/>
            <person name="Uehling J."/>
            <person name="Grigoriev I.V."/>
            <person name="Vagvolgyi C."/>
            <person name="Papp T."/>
            <person name="Martin F.M."/>
            <person name="Miettinen O."/>
            <person name="Hibbett D.S."/>
            <person name="Nagy L.G."/>
        </authorList>
    </citation>
    <scope>NUCLEOTIDE SEQUENCE [LARGE SCALE GENOMIC DNA]</scope>
    <source>
        <strain evidence="3 4">CBS 121175</strain>
    </source>
</reference>
<keyword evidence="1" id="KW-0175">Coiled coil</keyword>
<name>A0A5C3KSP0_COPMA</name>
<evidence type="ECO:0000313" key="3">
    <source>
        <dbReference type="EMBL" id="TFK23532.1"/>
    </source>
</evidence>
<accession>A0A5C3KSP0</accession>
<dbReference type="Proteomes" id="UP000307440">
    <property type="component" value="Unassembled WGS sequence"/>
</dbReference>
<dbReference type="STRING" id="230819.A0A5C3KSP0"/>